<evidence type="ECO:0000256" key="3">
    <source>
        <dbReference type="ARBA" id="ARBA00022833"/>
    </source>
</evidence>
<dbReference type="GeneID" id="27688266"/>
<evidence type="ECO:0000313" key="6">
    <source>
        <dbReference type="EMBL" id="KND00527.1"/>
    </source>
</evidence>
<dbReference type="Pfam" id="PF13696">
    <property type="entry name" value="zf-CCHC_2"/>
    <property type="match status" value="2"/>
</dbReference>
<dbReference type="InterPro" id="IPR025829">
    <property type="entry name" value="Zn_knuckle_CX2CX3GHX4C"/>
</dbReference>
<dbReference type="RefSeq" id="XP_016608566.1">
    <property type="nucleotide sequence ID" value="XM_016753076.1"/>
</dbReference>
<dbReference type="VEuPathDB" id="FungiDB:SPPG_04837"/>
<feature type="domain" description="CCHC-type" evidence="5">
    <location>
        <begin position="237"/>
        <end position="253"/>
    </location>
</feature>
<evidence type="ECO:0000256" key="1">
    <source>
        <dbReference type="ARBA" id="ARBA00022723"/>
    </source>
</evidence>
<feature type="region of interest" description="Disordered" evidence="4">
    <location>
        <begin position="192"/>
        <end position="220"/>
    </location>
</feature>
<keyword evidence="3" id="KW-0862">Zinc</keyword>
<sequence length="346" mass="38705">MITSNSAPLADPYLPLPMHLPPPGLHQMPVVAAAADSTYDGVLHSEDPLLNPSKQQYPRFSNQHLATHQQPQAQQLPHFSAAESVLRFLAATESSQAESILAGGELDSFLDEEAVYRTSAALRDDDMLESRLTAKFAELGLERAVSFGRDRNGFQQSNGFGNYSSDAHLNDTTASVVRPFLYDAFSSKYGDDDYRPPTSMQPNYKSFRPGGANPPRYREEDDQGFRPYTAVPPPGYICKLCFVEGHWLKNCTMYRERRRDNLFMPAPTTKPRTQPAPLRPPPKTTIPPDGYVCRKCHTPGHWIQQCSAPHRHSVPPEGYTCKVIGSINVHSDSRELSDMVLSYRRL</sequence>
<dbReference type="STRING" id="645134.A0A0L0HHG9"/>
<keyword evidence="2" id="KW-0863">Zinc-finger</keyword>
<dbReference type="Gene3D" id="4.10.60.10">
    <property type="entry name" value="Zinc finger, CCHC-type"/>
    <property type="match status" value="1"/>
</dbReference>
<dbReference type="Proteomes" id="UP000053201">
    <property type="component" value="Unassembled WGS sequence"/>
</dbReference>
<dbReference type="GO" id="GO:0008270">
    <property type="term" value="F:zinc ion binding"/>
    <property type="evidence" value="ECO:0007669"/>
    <property type="project" value="UniProtKB-KW"/>
</dbReference>
<name>A0A0L0HHG9_SPIPD</name>
<proteinExistence type="predicted"/>
<dbReference type="OrthoDB" id="444325at2759"/>
<feature type="region of interest" description="Disordered" evidence="4">
    <location>
        <begin position="263"/>
        <end position="284"/>
    </location>
</feature>
<dbReference type="InParanoid" id="A0A0L0HHG9"/>
<accession>A0A0L0HHG9</accession>
<dbReference type="InterPro" id="IPR036875">
    <property type="entry name" value="Znf_CCHC_sf"/>
</dbReference>
<dbReference type="EMBL" id="KQ257456">
    <property type="protein sequence ID" value="KND00527.1"/>
    <property type="molecule type" value="Genomic_DNA"/>
</dbReference>
<gene>
    <name evidence="6" type="ORF">SPPG_04837</name>
</gene>
<dbReference type="AlphaFoldDB" id="A0A0L0HHG9"/>
<dbReference type="SUPFAM" id="SSF57756">
    <property type="entry name" value="Retrovirus zinc finger-like domains"/>
    <property type="match status" value="1"/>
</dbReference>
<keyword evidence="7" id="KW-1185">Reference proteome</keyword>
<evidence type="ECO:0000313" key="7">
    <source>
        <dbReference type="Proteomes" id="UP000053201"/>
    </source>
</evidence>
<evidence type="ECO:0000259" key="5">
    <source>
        <dbReference type="SMART" id="SM00343"/>
    </source>
</evidence>
<evidence type="ECO:0000256" key="2">
    <source>
        <dbReference type="ARBA" id="ARBA00022771"/>
    </source>
</evidence>
<evidence type="ECO:0000256" key="4">
    <source>
        <dbReference type="SAM" id="MobiDB-lite"/>
    </source>
</evidence>
<dbReference type="InterPro" id="IPR001878">
    <property type="entry name" value="Znf_CCHC"/>
</dbReference>
<reference evidence="6 7" key="1">
    <citation type="submission" date="2009-08" db="EMBL/GenBank/DDBJ databases">
        <title>The Genome Sequence of Spizellomyces punctatus strain DAOM BR117.</title>
        <authorList>
            <consortium name="The Broad Institute Genome Sequencing Platform"/>
            <person name="Russ C."/>
            <person name="Cuomo C."/>
            <person name="Shea T."/>
            <person name="Young S.K."/>
            <person name="Zeng Q."/>
            <person name="Koehrsen M."/>
            <person name="Haas B."/>
            <person name="Borodovsky M."/>
            <person name="Guigo R."/>
            <person name="Alvarado L."/>
            <person name="Berlin A."/>
            <person name="Bochicchio J."/>
            <person name="Borenstein D."/>
            <person name="Chapman S."/>
            <person name="Chen Z."/>
            <person name="Engels R."/>
            <person name="Freedman E."/>
            <person name="Gellesch M."/>
            <person name="Goldberg J."/>
            <person name="Griggs A."/>
            <person name="Gujja S."/>
            <person name="Heiman D."/>
            <person name="Hepburn T."/>
            <person name="Howarth C."/>
            <person name="Jen D."/>
            <person name="Larson L."/>
            <person name="Lewis B."/>
            <person name="Mehta T."/>
            <person name="Park D."/>
            <person name="Pearson M."/>
            <person name="Roberts A."/>
            <person name="Saif S."/>
            <person name="Shenoy N."/>
            <person name="Sisk P."/>
            <person name="Stolte C."/>
            <person name="Sykes S."/>
            <person name="Thomson T."/>
            <person name="Walk T."/>
            <person name="White J."/>
            <person name="Yandava C."/>
            <person name="Burger G."/>
            <person name="Gray M.W."/>
            <person name="Holland P.W.H."/>
            <person name="King N."/>
            <person name="Lang F.B.F."/>
            <person name="Roger A.J."/>
            <person name="Ruiz-Trillo I."/>
            <person name="Lander E."/>
            <person name="Nusbaum C."/>
        </authorList>
    </citation>
    <scope>NUCLEOTIDE SEQUENCE [LARGE SCALE GENOMIC DNA]</scope>
    <source>
        <strain evidence="6 7">DAOM BR117</strain>
    </source>
</reference>
<keyword evidence="1" id="KW-0479">Metal-binding</keyword>
<dbReference type="SMART" id="SM00343">
    <property type="entry name" value="ZnF_C2HC"/>
    <property type="match status" value="2"/>
</dbReference>
<organism evidence="6 7">
    <name type="scientific">Spizellomyces punctatus (strain DAOM BR117)</name>
    <dbReference type="NCBI Taxonomy" id="645134"/>
    <lineage>
        <taxon>Eukaryota</taxon>
        <taxon>Fungi</taxon>
        <taxon>Fungi incertae sedis</taxon>
        <taxon>Chytridiomycota</taxon>
        <taxon>Chytridiomycota incertae sedis</taxon>
        <taxon>Chytridiomycetes</taxon>
        <taxon>Spizellomycetales</taxon>
        <taxon>Spizellomycetaceae</taxon>
        <taxon>Spizellomyces</taxon>
    </lineage>
</organism>
<feature type="domain" description="CCHC-type" evidence="5">
    <location>
        <begin position="292"/>
        <end position="308"/>
    </location>
</feature>
<dbReference type="GO" id="GO:0003676">
    <property type="term" value="F:nucleic acid binding"/>
    <property type="evidence" value="ECO:0007669"/>
    <property type="project" value="InterPro"/>
</dbReference>
<protein>
    <recommendedName>
        <fullName evidence="5">CCHC-type domain-containing protein</fullName>
    </recommendedName>
</protein>